<sequence>MSSKVYLVGCLVLGVSIAKASYRDDGFDFRGFQPSPSYRTEDQLAEPSARVEKREELARDRDSQSERTQRFGISSYGASGSGGPGVPYGSSAPGLYGPLKIDLGGVLLGSILGFGAVLVLPKIIHALSYGYGPGGYARSAETNVLEVSDMLNKLDETLSRYNIDSAACMQRLTCSYVQLANENVVAGNATDFDALLSTMASNSLVRRMLDGTSILDAVSAGKSTDSNCQQLYPKCKMDKKTVVKMLTQLVP</sequence>
<evidence type="ECO:0000256" key="2">
    <source>
        <dbReference type="SAM" id="SignalP"/>
    </source>
</evidence>
<dbReference type="InterPro" id="IPR006631">
    <property type="entry name" value="DM4_12"/>
</dbReference>
<keyword evidence="2" id="KW-0732">Signal</keyword>
<dbReference type="Pfam" id="PF07841">
    <property type="entry name" value="DM4_12"/>
    <property type="match status" value="1"/>
</dbReference>
<feature type="compositionally biased region" description="Basic and acidic residues" evidence="1">
    <location>
        <begin position="49"/>
        <end position="69"/>
    </location>
</feature>
<feature type="signal peptide" evidence="2">
    <location>
        <begin position="1"/>
        <end position="20"/>
    </location>
</feature>
<name>A0ABQ7PYH7_PLUXY</name>
<feature type="chain" id="PRO_5046025063" evidence="2">
    <location>
        <begin position="21"/>
        <end position="251"/>
    </location>
</feature>
<proteinExistence type="predicted"/>
<evidence type="ECO:0000256" key="1">
    <source>
        <dbReference type="SAM" id="MobiDB-lite"/>
    </source>
</evidence>
<dbReference type="EMBL" id="JAHIBW010000025">
    <property type="protein sequence ID" value="KAG7297783.1"/>
    <property type="molecule type" value="Genomic_DNA"/>
</dbReference>
<feature type="region of interest" description="Disordered" evidence="1">
    <location>
        <begin position="38"/>
        <end position="84"/>
    </location>
</feature>
<accession>A0ABQ7PYH7</accession>
<protein>
    <submittedName>
        <fullName evidence="3">Uncharacterized protein</fullName>
    </submittedName>
</protein>
<keyword evidence="4" id="KW-1185">Reference proteome</keyword>
<dbReference type="Proteomes" id="UP000823941">
    <property type="component" value="Chromosome 25"/>
</dbReference>
<reference evidence="3 4" key="1">
    <citation type="submission" date="2021-06" db="EMBL/GenBank/DDBJ databases">
        <title>A haploid diamondback moth (Plutella xylostella L.) genome assembly resolves 31 chromosomes and identifies a diamide resistance mutation.</title>
        <authorList>
            <person name="Ward C.M."/>
            <person name="Perry K.D."/>
            <person name="Baker G."/>
            <person name="Powis K."/>
            <person name="Heckel D.G."/>
            <person name="Baxter S.W."/>
        </authorList>
    </citation>
    <scope>NUCLEOTIDE SEQUENCE [LARGE SCALE GENOMIC DNA]</scope>
    <source>
        <strain evidence="3 4">LV</strain>
        <tissue evidence="3">Single pupa</tissue>
    </source>
</reference>
<evidence type="ECO:0000313" key="3">
    <source>
        <dbReference type="EMBL" id="KAG7297783.1"/>
    </source>
</evidence>
<gene>
    <name evidence="3" type="ORF">JYU34_018525</name>
</gene>
<organism evidence="3 4">
    <name type="scientific">Plutella xylostella</name>
    <name type="common">Diamondback moth</name>
    <name type="synonym">Plutella maculipennis</name>
    <dbReference type="NCBI Taxonomy" id="51655"/>
    <lineage>
        <taxon>Eukaryota</taxon>
        <taxon>Metazoa</taxon>
        <taxon>Ecdysozoa</taxon>
        <taxon>Arthropoda</taxon>
        <taxon>Hexapoda</taxon>
        <taxon>Insecta</taxon>
        <taxon>Pterygota</taxon>
        <taxon>Neoptera</taxon>
        <taxon>Endopterygota</taxon>
        <taxon>Lepidoptera</taxon>
        <taxon>Glossata</taxon>
        <taxon>Ditrysia</taxon>
        <taxon>Yponomeutoidea</taxon>
        <taxon>Plutellidae</taxon>
        <taxon>Plutella</taxon>
    </lineage>
</organism>
<evidence type="ECO:0000313" key="4">
    <source>
        <dbReference type="Proteomes" id="UP000823941"/>
    </source>
</evidence>
<comment type="caution">
    <text evidence="3">The sequence shown here is derived from an EMBL/GenBank/DDBJ whole genome shotgun (WGS) entry which is preliminary data.</text>
</comment>